<dbReference type="Proteomes" id="UP001241110">
    <property type="component" value="Unassembled WGS sequence"/>
</dbReference>
<dbReference type="EMBL" id="JASJOS010000001">
    <property type="protein sequence ID" value="MDJ1478843.1"/>
    <property type="molecule type" value="Genomic_DNA"/>
</dbReference>
<organism evidence="1 2">
    <name type="scientific">Xanthocytophaga flava</name>
    <dbReference type="NCBI Taxonomy" id="3048013"/>
    <lineage>
        <taxon>Bacteria</taxon>
        <taxon>Pseudomonadati</taxon>
        <taxon>Bacteroidota</taxon>
        <taxon>Cytophagia</taxon>
        <taxon>Cytophagales</taxon>
        <taxon>Rhodocytophagaceae</taxon>
        <taxon>Xanthocytophaga</taxon>
    </lineage>
</organism>
<proteinExistence type="predicted"/>
<sequence length="224" mass="26096">MKKAFILTTLAMGLFLVPIQQTKALGIAAIIKAAVVKVIKAVDLKIQRQQNKVIWLQNAQKTLENTMSKLKLDQISEWVEKQRSIYKQYYDELAKVKALITYYQRIKDISQKQIRLVNEYKRAWRLFQQDKHFSPGELDYMSKVYTGILEESANNMDQILLITQSLTTKMTDAQRLKIIHAAADQVESNYYDLVEFNTQNQMLSLQRSKGQQDIEVTRKLYGLQ</sequence>
<comment type="caution">
    <text evidence="1">The sequence shown here is derived from an EMBL/GenBank/DDBJ whole genome shotgun (WGS) entry which is preliminary data.</text>
</comment>
<protein>
    <submittedName>
        <fullName evidence="1">Conjugal transfer protein TraI</fullName>
    </submittedName>
</protein>
<evidence type="ECO:0000313" key="2">
    <source>
        <dbReference type="Proteomes" id="UP001241110"/>
    </source>
</evidence>
<dbReference type="RefSeq" id="WP_313974552.1">
    <property type="nucleotide sequence ID" value="NZ_JASJOS010000001.1"/>
</dbReference>
<name>A0AAE3QK16_9BACT</name>
<dbReference type="AlphaFoldDB" id="A0AAE3QK16"/>
<accession>A0AAE3QK16</accession>
<evidence type="ECO:0000313" key="1">
    <source>
        <dbReference type="EMBL" id="MDJ1478843.1"/>
    </source>
</evidence>
<gene>
    <name evidence="1" type="ORF">QNI16_00020</name>
</gene>
<reference evidence="1" key="1">
    <citation type="submission" date="2023-05" db="EMBL/GenBank/DDBJ databases">
        <authorList>
            <person name="Zhang X."/>
        </authorList>
    </citation>
    <scope>NUCLEOTIDE SEQUENCE</scope>
    <source>
        <strain evidence="1">YF14B1</strain>
    </source>
</reference>